<name>A0A840NE40_9PSEU</name>
<evidence type="ECO:0000256" key="2">
    <source>
        <dbReference type="ARBA" id="ARBA00010139"/>
    </source>
</evidence>
<evidence type="ECO:0000256" key="7">
    <source>
        <dbReference type="ARBA" id="ARBA00023033"/>
    </source>
</evidence>
<evidence type="ECO:0000256" key="6">
    <source>
        <dbReference type="ARBA" id="ARBA00023002"/>
    </source>
</evidence>
<keyword evidence="3" id="KW-0285">Flavoprotein</keyword>
<dbReference type="PANTHER" id="PTHR43098">
    <property type="entry name" value="L-ORNITHINE N(5)-MONOOXYGENASE-RELATED"/>
    <property type="match status" value="1"/>
</dbReference>
<dbReference type="PANTHER" id="PTHR43098:SF3">
    <property type="entry name" value="L-ORNITHINE N(5)-MONOOXYGENASE-RELATED"/>
    <property type="match status" value="1"/>
</dbReference>
<evidence type="ECO:0000256" key="4">
    <source>
        <dbReference type="ARBA" id="ARBA00022827"/>
    </source>
</evidence>
<keyword evidence="6 8" id="KW-0560">Oxidoreductase</keyword>
<organism evidence="8 9">
    <name type="scientific">Saccharopolyspora gloriosae</name>
    <dbReference type="NCBI Taxonomy" id="455344"/>
    <lineage>
        <taxon>Bacteria</taxon>
        <taxon>Bacillati</taxon>
        <taxon>Actinomycetota</taxon>
        <taxon>Actinomycetes</taxon>
        <taxon>Pseudonocardiales</taxon>
        <taxon>Pseudonocardiaceae</taxon>
        <taxon>Saccharopolyspora</taxon>
    </lineage>
</organism>
<accession>A0A840NE40</accession>
<dbReference type="AlphaFoldDB" id="A0A840NE40"/>
<evidence type="ECO:0000256" key="3">
    <source>
        <dbReference type="ARBA" id="ARBA00022630"/>
    </source>
</evidence>
<comment type="cofactor">
    <cofactor evidence="1">
        <name>FAD</name>
        <dbReference type="ChEBI" id="CHEBI:57692"/>
    </cofactor>
</comment>
<sequence>MRASSTSDAGGPIDVDAVVIGAGFAGLYMLHELRSRGFSVRVLEAGSDVGGTWYWNRYPGARCDIESVDYSYSFSESLQQEWEWSERYPAQPELLRYLSHVADRFDLRRDITFDARVTAAHFDEAAACWTVHAPGLPPVVSRFCIMATGCLSVPQVPELAGLDDFQGPVHHTGTWPESDVDFTGRAVGVIGTGSSGIQSIPVIARQAARLTVFQRTPNFSVPAFNGPLDPDEVREIKANYSHRRRANRASVAGLEWAANEQHTFDVDEHQRRREFENRWRRGGFHLLGAYADIRTDQRANDEVAEFVRGKIREAVHDPATAEALLPYEHPLGSKRVCVDTGYFETYNYDHVALVDLRKSPLETVTARGVRAGGVEHELDALVLATGFDAMTGALNRIDVRGRDGYELAEEWSGGPATYLGLGSAGFPNMFVLAGPGSPSVLVNMVTAIEQHVQWTATCLEHLRRNGYRSIEATEQAQHDWVEHVRELAAETLFSKAASWYLGANVPGKQQVFMPYVGGLDVYEEICEAVAADDYRGFDLE</sequence>
<dbReference type="Pfam" id="PF13738">
    <property type="entry name" value="Pyr_redox_3"/>
    <property type="match status" value="1"/>
</dbReference>
<protein>
    <submittedName>
        <fullName evidence="8">Cyclohexanone monooxygenase</fullName>
        <ecNumber evidence="8">1.14.13.22</ecNumber>
    </submittedName>
</protein>
<dbReference type="Proteomes" id="UP000580474">
    <property type="component" value="Unassembled WGS sequence"/>
</dbReference>
<comment type="caution">
    <text evidence="8">The sequence shown here is derived from an EMBL/GenBank/DDBJ whole genome shotgun (WGS) entry which is preliminary data.</text>
</comment>
<dbReference type="InterPro" id="IPR050775">
    <property type="entry name" value="FAD-binding_Monooxygenases"/>
</dbReference>
<dbReference type="Gene3D" id="3.50.50.60">
    <property type="entry name" value="FAD/NAD(P)-binding domain"/>
    <property type="match status" value="2"/>
</dbReference>
<evidence type="ECO:0000256" key="5">
    <source>
        <dbReference type="ARBA" id="ARBA00022857"/>
    </source>
</evidence>
<dbReference type="EMBL" id="JACHIV010000001">
    <property type="protein sequence ID" value="MBB5069231.1"/>
    <property type="molecule type" value="Genomic_DNA"/>
</dbReference>
<dbReference type="GO" id="GO:0018667">
    <property type="term" value="F:cyclohexanone monooxygenase activity"/>
    <property type="evidence" value="ECO:0007669"/>
    <property type="project" value="UniProtKB-EC"/>
</dbReference>
<reference evidence="8 9" key="1">
    <citation type="submission" date="2020-08" db="EMBL/GenBank/DDBJ databases">
        <title>Sequencing the genomes of 1000 actinobacteria strains.</title>
        <authorList>
            <person name="Klenk H.-P."/>
        </authorList>
    </citation>
    <scope>NUCLEOTIDE SEQUENCE [LARGE SCALE GENOMIC DNA]</scope>
    <source>
        <strain evidence="8 9">DSM 45582</strain>
    </source>
</reference>
<dbReference type="SUPFAM" id="SSF51905">
    <property type="entry name" value="FAD/NAD(P)-binding domain"/>
    <property type="match status" value="3"/>
</dbReference>
<dbReference type="InterPro" id="IPR036188">
    <property type="entry name" value="FAD/NAD-bd_sf"/>
</dbReference>
<dbReference type="RefSeq" id="WP_184478941.1">
    <property type="nucleotide sequence ID" value="NZ_JACHIV010000001.1"/>
</dbReference>
<keyword evidence="9" id="KW-1185">Reference proteome</keyword>
<comment type="similarity">
    <text evidence="2">Belongs to the FAD-binding monooxygenase family.</text>
</comment>
<keyword evidence="4" id="KW-0274">FAD</keyword>
<evidence type="ECO:0000313" key="8">
    <source>
        <dbReference type="EMBL" id="MBB5069231.1"/>
    </source>
</evidence>
<dbReference type="EC" id="1.14.13.22" evidence="8"/>
<proteinExistence type="inferred from homology"/>
<evidence type="ECO:0000313" key="9">
    <source>
        <dbReference type="Proteomes" id="UP000580474"/>
    </source>
</evidence>
<gene>
    <name evidence="8" type="ORF">BJ969_002319</name>
</gene>
<evidence type="ECO:0000256" key="1">
    <source>
        <dbReference type="ARBA" id="ARBA00001974"/>
    </source>
</evidence>
<keyword evidence="7 8" id="KW-0503">Monooxygenase</keyword>
<keyword evidence="5" id="KW-0521">NADP</keyword>